<evidence type="ECO:0000313" key="2">
    <source>
        <dbReference type="EMBL" id="KAJ7769162.1"/>
    </source>
</evidence>
<keyword evidence="1" id="KW-0175">Coiled coil</keyword>
<dbReference type="AlphaFoldDB" id="A0AAD7JPH3"/>
<evidence type="ECO:0000256" key="1">
    <source>
        <dbReference type="SAM" id="Coils"/>
    </source>
</evidence>
<proteinExistence type="predicted"/>
<dbReference type="Proteomes" id="UP001215280">
    <property type="component" value="Unassembled WGS sequence"/>
</dbReference>
<gene>
    <name evidence="2" type="ORF">DFH07DRAFT_291497</name>
</gene>
<feature type="coiled-coil region" evidence="1">
    <location>
        <begin position="65"/>
        <end position="92"/>
    </location>
</feature>
<dbReference type="EMBL" id="JARJLG010000026">
    <property type="protein sequence ID" value="KAJ7769162.1"/>
    <property type="molecule type" value="Genomic_DNA"/>
</dbReference>
<evidence type="ECO:0000313" key="3">
    <source>
        <dbReference type="Proteomes" id="UP001215280"/>
    </source>
</evidence>
<organism evidence="2 3">
    <name type="scientific">Mycena maculata</name>
    <dbReference type="NCBI Taxonomy" id="230809"/>
    <lineage>
        <taxon>Eukaryota</taxon>
        <taxon>Fungi</taxon>
        <taxon>Dikarya</taxon>
        <taxon>Basidiomycota</taxon>
        <taxon>Agaricomycotina</taxon>
        <taxon>Agaricomycetes</taxon>
        <taxon>Agaricomycetidae</taxon>
        <taxon>Agaricales</taxon>
        <taxon>Marasmiineae</taxon>
        <taxon>Mycenaceae</taxon>
        <taxon>Mycena</taxon>
    </lineage>
</organism>
<keyword evidence="3" id="KW-1185">Reference proteome</keyword>
<name>A0AAD7JPH3_9AGAR</name>
<evidence type="ECO:0008006" key="4">
    <source>
        <dbReference type="Google" id="ProtNLM"/>
    </source>
</evidence>
<sequence>MSTYASRCSECGSARATTSVLAEGPYDLDILPGTRHHMLLNSNVPPLESDLESIRSMISRTGTRLVSLDDEILGLQARLAKLEEERTSLSNLRAWNMGILSPLRRMPPEILGDIFWWTLPLTSEAAAYCSPLNLDQSPWLLTRVSSRWRAVSLATPSLWSRIAISYGEDSYPPSLPMTHTHIHRAQKLQIHFYGSEIEDSGAQIELFELLARHSSQWEHLSLGLTTYLVPLLPGLRDRLPSLVGLWIQWQSPESQSGAKSIDCFHTAPRLVDVGIYNEFRAIPVFLPSHQLTRYDLDATWETHRGILALGSNLVEARIVVAFDGEPWSDPNPIADLLCLRRLFVSHLGILDYIRAPALEGIAIYIKDSTWSDGLDPLQSFLLNSKCRPGRLCLKGAPTASAATEILRKIPSVTALSIVCHPADRDPHACSAVVNTLISQLVIPDPIEPPSRSHPLIAPQLSEIQVGCQNDTYIDYNLYLKMLQSRWIAEKCPLKAATLAIHLGTTPDPQTLNGLETLHQDGLDLLLLEGLNAPSIIARWTYLSD</sequence>
<accession>A0AAD7JPH3</accession>
<reference evidence="2" key="1">
    <citation type="submission" date="2023-03" db="EMBL/GenBank/DDBJ databases">
        <title>Massive genome expansion in bonnet fungi (Mycena s.s.) driven by repeated elements and novel gene families across ecological guilds.</title>
        <authorList>
            <consortium name="Lawrence Berkeley National Laboratory"/>
            <person name="Harder C.B."/>
            <person name="Miyauchi S."/>
            <person name="Viragh M."/>
            <person name="Kuo A."/>
            <person name="Thoen E."/>
            <person name="Andreopoulos B."/>
            <person name="Lu D."/>
            <person name="Skrede I."/>
            <person name="Drula E."/>
            <person name="Henrissat B."/>
            <person name="Morin E."/>
            <person name="Kohler A."/>
            <person name="Barry K."/>
            <person name="LaButti K."/>
            <person name="Morin E."/>
            <person name="Salamov A."/>
            <person name="Lipzen A."/>
            <person name="Mereny Z."/>
            <person name="Hegedus B."/>
            <person name="Baldrian P."/>
            <person name="Stursova M."/>
            <person name="Weitz H."/>
            <person name="Taylor A."/>
            <person name="Grigoriev I.V."/>
            <person name="Nagy L.G."/>
            <person name="Martin F."/>
            <person name="Kauserud H."/>
        </authorList>
    </citation>
    <scope>NUCLEOTIDE SEQUENCE</scope>
    <source>
        <strain evidence="2">CBHHK188m</strain>
    </source>
</reference>
<comment type="caution">
    <text evidence="2">The sequence shown here is derived from an EMBL/GenBank/DDBJ whole genome shotgun (WGS) entry which is preliminary data.</text>
</comment>
<protein>
    <recommendedName>
        <fullName evidence="4">F-box domain-containing protein</fullName>
    </recommendedName>
</protein>